<gene>
    <name evidence="4" type="ORF">Cni_G28346</name>
</gene>
<feature type="compositionally biased region" description="Polar residues" evidence="1">
    <location>
        <begin position="367"/>
        <end position="377"/>
    </location>
</feature>
<dbReference type="InterPro" id="IPR026961">
    <property type="entry name" value="PGG_dom"/>
</dbReference>
<feature type="transmembrane region" description="Helical" evidence="2">
    <location>
        <begin position="623"/>
        <end position="648"/>
    </location>
</feature>
<evidence type="ECO:0000313" key="4">
    <source>
        <dbReference type="EMBL" id="WOL19544.1"/>
    </source>
</evidence>
<feature type="domain" description="PGG" evidence="3">
    <location>
        <begin position="548"/>
        <end position="646"/>
    </location>
</feature>
<dbReference type="GO" id="GO:0016020">
    <property type="term" value="C:membrane"/>
    <property type="evidence" value="ECO:0007669"/>
    <property type="project" value="TreeGrafter"/>
</dbReference>
<evidence type="ECO:0000313" key="5">
    <source>
        <dbReference type="Proteomes" id="UP001327560"/>
    </source>
</evidence>
<sequence>MRPQGAADNKQPSSRFTSPVDDPPPQENKMQLEEQPFELDPHSLPPVDDPPPQENKMQLEEQPFELDPHSLPPVDDPPPQENKMQLEEQPFELDPHSPPPVLDSGTTKDKITQPEAMEDEEKPPSVLDINHFRRVKDLIHSEIEEKLLQIKDGDKDRPVNLMNDPVLNVVIACKKTKLAISLINKIKKMSPERLMNKNYFHDTALHVAASMDNVDVAEALIRANKDLVNELNKKQETPLHKAAQNGHRNMFWCLVINGGGSPAARRWDGATMLHCAIMGNAPGIPLEADYSQNRRKGDEEDAVNKSRNVIGWTRLFLFNILRPISYRIQSLERKKKKHKQAMELTAFLAQPQYMEFHESGKTGSDEGISSPNIQDVQQTKKDKDDANQQARRWNEPPLILGAQLGLHDFVKKILQVCPQSVAYLDTKNRSVVRVAIENGSKEIVHIIHKMARGDNPTLPSWLFSSVHQDSKNTILHLASEKCHTNEGDAVQMQDEMKWFEEVKDMIPKELVYSRNKDEKTAQEVFTESHKGMLEKCKEQLMEMGKTCSGLVAAVVFASSFSIPGEKDDKTGNPVYFHRLPFKIFSHAYVIGLSCAATSLVLFLSLVVCPYKEQQFRRAIPTKYLFACLSFAIALVAFLVSFACNMFLQIYGGQKTETKDLIVMILELTVFPIVSFLLLLYRGSNFFPSFFSRLT</sequence>
<dbReference type="Pfam" id="PF13962">
    <property type="entry name" value="PGG"/>
    <property type="match status" value="1"/>
</dbReference>
<keyword evidence="2" id="KW-0472">Membrane</keyword>
<organism evidence="4 5">
    <name type="scientific">Canna indica</name>
    <name type="common">Indian-shot</name>
    <dbReference type="NCBI Taxonomy" id="4628"/>
    <lineage>
        <taxon>Eukaryota</taxon>
        <taxon>Viridiplantae</taxon>
        <taxon>Streptophyta</taxon>
        <taxon>Embryophyta</taxon>
        <taxon>Tracheophyta</taxon>
        <taxon>Spermatophyta</taxon>
        <taxon>Magnoliopsida</taxon>
        <taxon>Liliopsida</taxon>
        <taxon>Zingiberales</taxon>
        <taxon>Cannaceae</taxon>
        <taxon>Canna</taxon>
    </lineage>
</organism>
<evidence type="ECO:0000259" key="3">
    <source>
        <dbReference type="Pfam" id="PF13962"/>
    </source>
</evidence>
<protein>
    <recommendedName>
        <fullName evidence="3">PGG domain-containing protein</fullName>
    </recommendedName>
</protein>
<reference evidence="4 5" key="1">
    <citation type="submission" date="2023-10" db="EMBL/GenBank/DDBJ databases">
        <title>Chromosome-scale genome assembly provides insights into flower coloration mechanisms of Canna indica.</title>
        <authorList>
            <person name="Li C."/>
        </authorList>
    </citation>
    <scope>NUCLEOTIDE SEQUENCE [LARGE SCALE GENOMIC DNA]</scope>
    <source>
        <tissue evidence="4">Flower</tissue>
    </source>
</reference>
<keyword evidence="2" id="KW-0812">Transmembrane</keyword>
<feature type="region of interest" description="Disordered" evidence="1">
    <location>
        <begin position="1"/>
        <end position="82"/>
    </location>
</feature>
<dbReference type="SMART" id="SM00248">
    <property type="entry name" value="ANK"/>
    <property type="match status" value="3"/>
</dbReference>
<keyword evidence="5" id="KW-1185">Reference proteome</keyword>
<proteinExistence type="predicted"/>
<dbReference type="SUPFAM" id="SSF48403">
    <property type="entry name" value="Ankyrin repeat"/>
    <property type="match status" value="2"/>
</dbReference>
<dbReference type="InterPro" id="IPR002110">
    <property type="entry name" value="Ankyrin_rpt"/>
</dbReference>
<feature type="transmembrane region" description="Helical" evidence="2">
    <location>
        <begin position="660"/>
        <end position="680"/>
    </location>
</feature>
<dbReference type="PANTHER" id="PTHR24177">
    <property type="entry name" value="CASKIN"/>
    <property type="match status" value="1"/>
</dbReference>
<dbReference type="PANTHER" id="PTHR24177:SF463">
    <property type="entry name" value="OS09G0331600 PROTEIN"/>
    <property type="match status" value="1"/>
</dbReference>
<dbReference type="Pfam" id="PF13637">
    <property type="entry name" value="Ank_4"/>
    <property type="match status" value="1"/>
</dbReference>
<dbReference type="EMBL" id="CP136898">
    <property type="protein sequence ID" value="WOL19544.1"/>
    <property type="molecule type" value="Genomic_DNA"/>
</dbReference>
<dbReference type="InterPro" id="IPR036770">
    <property type="entry name" value="Ankyrin_rpt-contain_sf"/>
</dbReference>
<name>A0AAQ3QQ69_9LILI</name>
<feature type="compositionally biased region" description="Pro residues" evidence="1">
    <location>
        <begin position="43"/>
        <end position="53"/>
    </location>
</feature>
<dbReference type="Gene3D" id="1.25.40.20">
    <property type="entry name" value="Ankyrin repeat-containing domain"/>
    <property type="match status" value="2"/>
</dbReference>
<feature type="transmembrane region" description="Helical" evidence="2">
    <location>
        <begin position="587"/>
        <end position="611"/>
    </location>
</feature>
<keyword evidence="2" id="KW-1133">Transmembrane helix</keyword>
<dbReference type="Proteomes" id="UP001327560">
    <property type="component" value="Chromosome 9"/>
</dbReference>
<feature type="compositionally biased region" description="Pro residues" evidence="1">
    <location>
        <begin position="70"/>
        <end position="80"/>
    </location>
</feature>
<dbReference type="AlphaFoldDB" id="A0AAQ3QQ69"/>
<accession>A0AAQ3QQ69</accession>
<evidence type="ECO:0000256" key="1">
    <source>
        <dbReference type="SAM" id="MobiDB-lite"/>
    </source>
</evidence>
<evidence type="ECO:0000256" key="2">
    <source>
        <dbReference type="SAM" id="Phobius"/>
    </source>
</evidence>
<feature type="region of interest" description="Disordered" evidence="1">
    <location>
        <begin position="358"/>
        <end position="389"/>
    </location>
</feature>